<evidence type="ECO:0000313" key="4">
    <source>
        <dbReference type="Proteomes" id="UP000188268"/>
    </source>
</evidence>
<name>A0A1R3KX00_COCAP</name>
<dbReference type="InterPro" id="IPR008991">
    <property type="entry name" value="Translation_prot_SH3-like_sf"/>
</dbReference>
<dbReference type="InterPro" id="IPR005174">
    <property type="entry name" value="KIB1-4_b-propeller"/>
</dbReference>
<dbReference type="Proteomes" id="UP000188268">
    <property type="component" value="Unassembled WGS sequence"/>
</dbReference>
<dbReference type="Gene3D" id="2.30.30.30">
    <property type="match status" value="1"/>
</dbReference>
<dbReference type="SUPFAM" id="SSF81383">
    <property type="entry name" value="F-box domain"/>
    <property type="match status" value="1"/>
</dbReference>
<dbReference type="PANTHER" id="PTHR33127:SF5">
    <property type="entry name" value="TRANSMEMBRANE PROTEIN"/>
    <property type="match status" value="1"/>
</dbReference>
<feature type="domain" description="F-box" evidence="1">
    <location>
        <begin position="29"/>
        <end position="64"/>
    </location>
</feature>
<dbReference type="SUPFAM" id="SSF50965">
    <property type="entry name" value="Galactose oxidase, central domain"/>
    <property type="match status" value="1"/>
</dbReference>
<evidence type="ECO:0008006" key="5">
    <source>
        <dbReference type="Google" id="ProtNLM"/>
    </source>
</evidence>
<evidence type="ECO:0000259" key="1">
    <source>
        <dbReference type="Pfam" id="PF00646"/>
    </source>
</evidence>
<reference evidence="3 4" key="1">
    <citation type="submission" date="2013-09" db="EMBL/GenBank/DDBJ databases">
        <title>Corchorus capsularis genome sequencing.</title>
        <authorList>
            <person name="Alam M."/>
            <person name="Haque M.S."/>
            <person name="Islam M.S."/>
            <person name="Emdad E.M."/>
            <person name="Islam M.M."/>
            <person name="Ahmed B."/>
            <person name="Halim A."/>
            <person name="Hossen Q.M.M."/>
            <person name="Hossain M.Z."/>
            <person name="Ahmed R."/>
            <person name="Khan M.M."/>
            <person name="Islam R."/>
            <person name="Rashid M.M."/>
            <person name="Khan S.A."/>
            <person name="Rahman M.S."/>
            <person name="Alam M."/>
        </authorList>
    </citation>
    <scope>NUCLEOTIDE SEQUENCE [LARGE SCALE GENOMIC DNA]</scope>
    <source>
        <strain evidence="4">cv. CVL-1</strain>
        <tissue evidence="3">Whole seedling</tissue>
    </source>
</reference>
<dbReference type="InterPro" id="IPR011043">
    <property type="entry name" value="Gal_Oxase/kelch_b-propeller"/>
</dbReference>
<dbReference type="Gramene" id="OMP11606">
    <property type="protein sequence ID" value="OMP11606"/>
    <property type="gene ID" value="CCACVL1_00406"/>
</dbReference>
<dbReference type="InterPro" id="IPR014722">
    <property type="entry name" value="Rib_uL2_dom2"/>
</dbReference>
<dbReference type="Pfam" id="PF00646">
    <property type="entry name" value="F-box"/>
    <property type="match status" value="1"/>
</dbReference>
<sequence>MSKINQDSGKHQGNKKLEAIKDDLWGTILPTELLELILSNLTFVVDIINFHVICKTWRSITVSVSPPPPRQLNPTPLPCADSSFPLLFHMMDFQRKYRIFHPLYNYTWDFDFPPQVPARDGPKKLYFSKYGWLLMSRFFKPAMPFLFNPLTQETIKLPAIPEFPGYLLSMFFTCPPSQSDCLVVAIAGRRNSSIYVHKLGEADWKMHDLKSKMDHYFEPVCHPILYQGLCYCLGLDRNLVVFDIQDIEHTWIVHKVFNIPSPSEFPARLTALVEHDGQLLVVLIGVGRPYIFELDLKTKFWKLAKNLGKNSLFISKGASFSQRAIVSGTGNKIFYPLVLKNKTDSFRFYSLATTNGAKISKRLVAGSTVRVVSGTFAEFVGSLKKLNRKTGKATVGFTLFGKESLVELDAEDIVLETK</sequence>
<dbReference type="STRING" id="210143.A0A1R3KX00"/>
<dbReference type="AlphaFoldDB" id="A0A1R3KX00"/>
<evidence type="ECO:0000313" key="3">
    <source>
        <dbReference type="EMBL" id="OMP11606.1"/>
    </source>
</evidence>
<gene>
    <name evidence="3" type="ORF">CCACVL1_00406</name>
</gene>
<dbReference type="Pfam" id="PF03478">
    <property type="entry name" value="Beta-prop_KIB1-4"/>
    <property type="match status" value="1"/>
</dbReference>
<dbReference type="OMA" id="NNDEMEN"/>
<feature type="domain" description="KIB1-4 beta-propeller" evidence="2">
    <location>
        <begin position="124"/>
        <end position="336"/>
    </location>
</feature>
<accession>A0A1R3KX00</accession>
<dbReference type="SUPFAM" id="SSF50104">
    <property type="entry name" value="Translation proteins SH3-like domain"/>
    <property type="match status" value="1"/>
</dbReference>
<dbReference type="InterPro" id="IPR001810">
    <property type="entry name" value="F-box_dom"/>
</dbReference>
<protein>
    <recommendedName>
        <fullName evidence="5">F-box domain-containing protein</fullName>
    </recommendedName>
</protein>
<dbReference type="CDD" id="cd09917">
    <property type="entry name" value="F-box_SF"/>
    <property type="match status" value="1"/>
</dbReference>
<dbReference type="CDD" id="cd06091">
    <property type="entry name" value="KOW_NusG"/>
    <property type="match status" value="1"/>
</dbReference>
<proteinExistence type="predicted"/>
<dbReference type="OrthoDB" id="1863935at2759"/>
<evidence type="ECO:0000259" key="2">
    <source>
        <dbReference type="Pfam" id="PF03478"/>
    </source>
</evidence>
<comment type="caution">
    <text evidence="3">The sequence shown here is derived from an EMBL/GenBank/DDBJ whole genome shotgun (WGS) entry which is preliminary data.</text>
</comment>
<organism evidence="3 4">
    <name type="scientific">Corchorus capsularis</name>
    <name type="common">Jute</name>
    <dbReference type="NCBI Taxonomy" id="210143"/>
    <lineage>
        <taxon>Eukaryota</taxon>
        <taxon>Viridiplantae</taxon>
        <taxon>Streptophyta</taxon>
        <taxon>Embryophyta</taxon>
        <taxon>Tracheophyta</taxon>
        <taxon>Spermatophyta</taxon>
        <taxon>Magnoliopsida</taxon>
        <taxon>eudicotyledons</taxon>
        <taxon>Gunneridae</taxon>
        <taxon>Pentapetalae</taxon>
        <taxon>rosids</taxon>
        <taxon>malvids</taxon>
        <taxon>Malvales</taxon>
        <taxon>Malvaceae</taxon>
        <taxon>Grewioideae</taxon>
        <taxon>Apeibeae</taxon>
        <taxon>Corchorus</taxon>
    </lineage>
</organism>
<dbReference type="InterPro" id="IPR036047">
    <property type="entry name" value="F-box-like_dom_sf"/>
</dbReference>
<dbReference type="PANTHER" id="PTHR33127">
    <property type="entry name" value="TRANSMEMBRANE PROTEIN"/>
    <property type="match status" value="1"/>
</dbReference>
<keyword evidence="4" id="KW-1185">Reference proteome</keyword>
<dbReference type="EMBL" id="AWWV01001108">
    <property type="protein sequence ID" value="OMP11606.1"/>
    <property type="molecule type" value="Genomic_DNA"/>
</dbReference>